<dbReference type="Proteomes" id="UP001290455">
    <property type="component" value="Unassembled WGS sequence"/>
</dbReference>
<evidence type="ECO:0000313" key="2">
    <source>
        <dbReference type="EMBL" id="MDZ5470175.1"/>
    </source>
</evidence>
<gene>
    <name evidence="2" type="ORF">SM124_00300</name>
</gene>
<keyword evidence="3" id="KW-1185">Reference proteome</keyword>
<proteinExistence type="predicted"/>
<accession>A0ABU5ISP1</accession>
<evidence type="ECO:0000256" key="1">
    <source>
        <dbReference type="SAM" id="MobiDB-lite"/>
    </source>
</evidence>
<dbReference type="EMBL" id="JAXOFX010000001">
    <property type="protein sequence ID" value="MDZ5470175.1"/>
    <property type="molecule type" value="Genomic_DNA"/>
</dbReference>
<feature type="region of interest" description="Disordered" evidence="1">
    <location>
        <begin position="26"/>
        <end position="56"/>
    </location>
</feature>
<evidence type="ECO:0000313" key="3">
    <source>
        <dbReference type="Proteomes" id="UP001290455"/>
    </source>
</evidence>
<organism evidence="2 3">
    <name type="scientific">Robertmurraya mangrovi</name>
    <dbReference type="NCBI Taxonomy" id="3098077"/>
    <lineage>
        <taxon>Bacteria</taxon>
        <taxon>Bacillati</taxon>
        <taxon>Bacillota</taxon>
        <taxon>Bacilli</taxon>
        <taxon>Bacillales</taxon>
        <taxon>Bacillaceae</taxon>
        <taxon>Robertmurraya</taxon>
    </lineage>
</organism>
<protein>
    <submittedName>
        <fullName evidence="2">Uncharacterized protein</fullName>
    </submittedName>
</protein>
<feature type="compositionally biased region" description="Acidic residues" evidence="1">
    <location>
        <begin position="46"/>
        <end position="56"/>
    </location>
</feature>
<feature type="compositionally biased region" description="Basic and acidic residues" evidence="1">
    <location>
        <begin position="32"/>
        <end position="45"/>
    </location>
</feature>
<dbReference type="RefSeq" id="WP_322444489.1">
    <property type="nucleotide sequence ID" value="NZ_JAXOFX010000001.1"/>
</dbReference>
<comment type="caution">
    <text evidence="2">The sequence shown here is derived from an EMBL/GenBank/DDBJ whole genome shotgun (WGS) entry which is preliminary data.</text>
</comment>
<name>A0ABU5ISP1_9BACI</name>
<sequence length="56" mass="6487">MKNKDILNEGRNKVYLDVDRMINEGLSGGSVHRQDTHTNIEQARDLDEEIPPYECE</sequence>
<reference evidence="2 3" key="1">
    <citation type="submission" date="2023-11" db="EMBL/GenBank/DDBJ databases">
        <title>Bacillus jintuensis, isolated from a mudflat on the Beibu Gulf coast.</title>
        <authorList>
            <person name="Li M."/>
        </authorList>
    </citation>
    <scope>NUCLEOTIDE SEQUENCE [LARGE SCALE GENOMIC DNA]</scope>
    <source>
        <strain evidence="2 3">31A1R</strain>
    </source>
</reference>